<dbReference type="SMART" id="SM00847">
    <property type="entry name" value="HA2"/>
    <property type="match status" value="1"/>
</dbReference>
<dbReference type="Gene3D" id="1.20.120.1080">
    <property type="match status" value="1"/>
</dbReference>
<name>A0AAV7JHQ1_9METZ</name>
<dbReference type="EMBL" id="JAKMXF010000332">
    <property type="protein sequence ID" value="KAI6648261.1"/>
    <property type="molecule type" value="Genomic_DNA"/>
</dbReference>
<accession>A0AAV7JHQ1</accession>
<dbReference type="SUPFAM" id="SSF52540">
    <property type="entry name" value="P-loop containing nucleoside triphosphate hydrolases"/>
    <property type="match status" value="1"/>
</dbReference>
<sequence length="644" mass="73137">MFEASSLFTNKSIAGETGCGKTTQIPQFVSDILSQNSQSQSKVCCVLPRRIAAIKAAEYVAIGMHCEVGLKVGYQVRFENVTSPLTTIFFKTDGVLFRELIQDQYLMNYSAVILDEAHEGTIYNDVLMSFLKQAVLHRKVSHSPLKLIIMSATINVLEFSKFFDNCKVLYITGRQYNIDIVFSEFPQSSYIKSSLITAINIHKEDNFSNHLGFGSILIFLTGEEEINTAAKQLKCMSIIFARDFPLCPKIKICVLYANLAKKHQQESISLSKHNERKIIIATNIAETSLTIPGVKFVIDCGKIKRRHFNHLSGLESLKVCSISKEQANQRAGRAGRDQPGKCYRLYTSIDWDDMDTSSKREICCCDLTSIIFEIIAIGVKDIQNFSFFTSPGSGVIRRSLNNLLALDCIAKIDVIYSNDFFQLNALGKQMVQFPLNPYFSKLILQSIEYHCTKEILIVVSYLSLEAIYNSFEKVDDFYKITNSFDGNAGDHILYINILKGWMSSNINCHSEDFHFLSFRIIENFRKVFEQLADIFAKNVSLPICSNPNIIDIQKCLLSVYYLNLCEHKGNGRYFALSYGTIFYIHPSSCCFHQQPDFLIFSNIITTTKPFLKFVTPINKDFIGDYIEKIRKINNKGIFTLDVLV</sequence>
<dbReference type="Proteomes" id="UP001165289">
    <property type="component" value="Unassembled WGS sequence"/>
</dbReference>
<evidence type="ECO:0000259" key="7">
    <source>
        <dbReference type="PROSITE" id="PS51192"/>
    </source>
</evidence>
<dbReference type="EC" id="3.6.4.13" evidence="1"/>
<dbReference type="Pfam" id="PF07717">
    <property type="entry name" value="OB_NTP_bind"/>
    <property type="match status" value="1"/>
</dbReference>
<dbReference type="InterPro" id="IPR007502">
    <property type="entry name" value="Helicase-assoc_dom"/>
</dbReference>
<proteinExistence type="predicted"/>
<comment type="catalytic activity">
    <reaction evidence="6">
        <text>ATP + H2O = ADP + phosphate + H(+)</text>
        <dbReference type="Rhea" id="RHEA:13065"/>
        <dbReference type="ChEBI" id="CHEBI:15377"/>
        <dbReference type="ChEBI" id="CHEBI:15378"/>
        <dbReference type="ChEBI" id="CHEBI:30616"/>
        <dbReference type="ChEBI" id="CHEBI:43474"/>
        <dbReference type="ChEBI" id="CHEBI:456216"/>
        <dbReference type="EC" id="3.6.4.13"/>
    </reaction>
</comment>
<dbReference type="SMART" id="SM00490">
    <property type="entry name" value="HELICc"/>
    <property type="match status" value="1"/>
</dbReference>
<evidence type="ECO:0000256" key="1">
    <source>
        <dbReference type="ARBA" id="ARBA00012552"/>
    </source>
</evidence>
<dbReference type="GO" id="GO:0045943">
    <property type="term" value="P:positive regulation of transcription by RNA polymerase I"/>
    <property type="evidence" value="ECO:0007669"/>
    <property type="project" value="TreeGrafter"/>
</dbReference>
<evidence type="ECO:0000313" key="9">
    <source>
        <dbReference type="EMBL" id="KAI6648261.1"/>
    </source>
</evidence>
<dbReference type="PROSITE" id="PS51192">
    <property type="entry name" value="HELICASE_ATP_BIND_1"/>
    <property type="match status" value="1"/>
</dbReference>
<dbReference type="Gene3D" id="3.40.50.300">
    <property type="entry name" value="P-loop containing nucleotide triphosphate hydrolases"/>
    <property type="match status" value="2"/>
</dbReference>
<dbReference type="PANTHER" id="PTHR18934:SF118">
    <property type="entry name" value="ATP-DEPENDENT RNA HELICASE DHX33"/>
    <property type="match status" value="1"/>
</dbReference>
<protein>
    <recommendedName>
        <fullName evidence="1">RNA helicase</fullName>
        <ecNumber evidence="1">3.6.4.13</ecNumber>
    </recommendedName>
</protein>
<comment type="caution">
    <text evidence="9">The sequence shown here is derived from an EMBL/GenBank/DDBJ whole genome shotgun (WGS) entry which is preliminary data.</text>
</comment>
<dbReference type="PROSITE" id="PS00690">
    <property type="entry name" value="DEAH_ATP_HELICASE"/>
    <property type="match status" value="1"/>
</dbReference>
<dbReference type="InterPro" id="IPR001650">
    <property type="entry name" value="Helicase_C-like"/>
</dbReference>
<dbReference type="GO" id="GO:0003725">
    <property type="term" value="F:double-stranded RNA binding"/>
    <property type="evidence" value="ECO:0007669"/>
    <property type="project" value="TreeGrafter"/>
</dbReference>
<keyword evidence="10" id="KW-1185">Reference proteome</keyword>
<evidence type="ECO:0000256" key="2">
    <source>
        <dbReference type="ARBA" id="ARBA00022741"/>
    </source>
</evidence>
<dbReference type="Pfam" id="PF00270">
    <property type="entry name" value="DEAD"/>
    <property type="match status" value="1"/>
</dbReference>
<dbReference type="GO" id="GO:0003724">
    <property type="term" value="F:RNA helicase activity"/>
    <property type="evidence" value="ECO:0007669"/>
    <property type="project" value="UniProtKB-EC"/>
</dbReference>
<evidence type="ECO:0000256" key="5">
    <source>
        <dbReference type="ARBA" id="ARBA00022840"/>
    </source>
</evidence>
<dbReference type="Pfam" id="PF00271">
    <property type="entry name" value="Helicase_C"/>
    <property type="match status" value="1"/>
</dbReference>
<evidence type="ECO:0000256" key="3">
    <source>
        <dbReference type="ARBA" id="ARBA00022801"/>
    </source>
</evidence>
<evidence type="ECO:0000256" key="4">
    <source>
        <dbReference type="ARBA" id="ARBA00022806"/>
    </source>
</evidence>
<dbReference type="PANTHER" id="PTHR18934">
    <property type="entry name" value="ATP-DEPENDENT RNA HELICASE"/>
    <property type="match status" value="1"/>
</dbReference>
<reference evidence="9 10" key="1">
    <citation type="journal article" date="2023" name="BMC Biol.">
        <title>The compact genome of the sponge Oopsacas minuta (Hexactinellida) is lacking key metazoan core genes.</title>
        <authorList>
            <person name="Santini S."/>
            <person name="Schenkelaars Q."/>
            <person name="Jourda C."/>
            <person name="Duchesne M."/>
            <person name="Belahbib H."/>
            <person name="Rocher C."/>
            <person name="Selva M."/>
            <person name="Riesgo A."/>
            <person name="Vervoort M."/>
            <person name="Leys S.P."/>
            <person name="Kodjabachian L."/>
            <person name="Le Bivic A."/>
            <person name="Borchiellini C."/>
            <person name="Claverie J.M."/>
            <person name="Renard E."/>
        </authorList>
    </citation>
    <scope>NUCLEOTIDE SEQUENCE [LARGE SCALE GENOMIC DNA]</scope>
    <source>
        <strain evidence="9">SPO-2</strain>
    </source>
</reference>
<evidence type="ECO:0000259" key="8">
    <source>
        <dbReference type="PROSITE" id="PS51194"/>
    </source>
</evidence>
<feature type="domain" description="Helicase C-terminal" evidence="8">
    <location>
        <begin position="194"/>
        <end position="383"/>
    </location>
</feature>
<dbReference type="SMART" id="SM00487">
    <property type="entry name" value="DEXDc"/>
    <property type="match status" value="1"/>
</dbReference>
<evidence type="ECO:0000256" key="6">
    <source>
        <dbReference type="ARBA" id="ARBA00047984"/>
    </source>
</evidence>
<dbReference type="GO" id="GO:0005524">
    <property type="term" value="F:ATP binding"/>
    <property type="evidence" value="ECO:0007669"/>
    <property type="project" value="UniProtKB-KW"/>
</dbReference>
<evidence type="ECO:0000313" key="10">
    <source>
        <dbReference type="Proteomes" id="UP001165289"/>
    </source>
</evidence>
<dbReference type="GO" id="GO:0016787">
    <property type="term" value="F:hydrolase activity"/>
    <property type="evidence" value="ECO:0007669"/>
    <property type="project" value="UniProtKB-KW"/>
</dbReference>
<dbReference type="InterPro" id="IPR002464">
    <property type="entry name" value="DNA/RNA_helicase_DEAH_CS"/>
</dbReference>
<feature type="domain" description="Helicase ATP-binding" evidence="7">
    <location>
        <begin position="2"/>
        <end position="172"/>
    </location>
</feature>
<dbReference type="GO" id="GO:0005730">
    <property type="term" value="C:nucleolus"/>
    <property type="evidence" value="ECO:0007669"/>
    <property type="project" value="TreeGrafter"/>
</dbReference>
<dbReference type="InterPro" id="IPR014001">
    <property type="entry name" value="Helicase_ATP-bd"/>
</dbReference>
<dbReference type="CDD" id="cd18791">
    <property type="entry name" value="SF2_C_RHA"/>
    <property type="match status" value="1"/>
</dbReference>
<dbReference type="AlphaFoldDB" id="A0AAV7JHQ1"/>
<organism evidence="9 10">
    <name type="scientific">Oopsacas minuta</name>
    <dbReference type="NCBI Taxonomy" id="111878"/>
    <lineage>
        <taxon>Eukaryota</taxon>
        <taxon>Metazoa</taxon>
        <taxon>Porifera</taxon>
        <taxon>Hexactinellida</taxon>
        <taxon>Hexasterophora</taxon>
        <taxon>Lyssacinosida</taxon>
        <taxon>Leucopsacidae</taxon>
        <taxon>Oopsacas</taxon>
    </lineage>
</organism>
<keyword evidence="2" id="KW-0547">Nucleotide-binding</keyword>
<dbReference type="CDD" id="cd17917">
    <property type="entry name" value="DEXHc_RHA-like"/>
    <property type="match status" value="1"/>
</dbReference>
<dbReference type="PROSITE" id="PS51194">
    <property type="entry name" value="HELICASE_CTER"/>
    <property type="match status" value="1"/>
</dbReference>
<keyword evidence="4 9" id="KW-0347">Helicase</keyword>
<dbReference type="InterPro" id="IPR011545">
    <property type="entry name" value="DEAD/DEAH_box_helicase_dom"/>
</dbReference>
<keyword evidence="5" id="KW-0067">ATP-binding</keyword>
<keyword evidence="3" id="KW-0378">Hydrolase</keyword>
<dbReference type="InterPro" id="IPR027417">
    <property type="entry name" value="P-loop_NTPase"/>
</dbReference>
<gene>
    <name evidence="9" type="ORF">LOD99_12070</name>
</gene>
<dbReference type="InterPro" id="IPR011709">
    <property type="entry name" value="DEAD-box_helicase_OB_fold"/>
</dbReference>